<dbReference type="InterPro" id="IPR004722">
    <property type="entry name" value="DHOase"/>
</dbReference>
<evidence type="ECO:0000313" key="8">
    <source>
        <dbReference type="EMBL" id="TMR20731.1"/>
    </source>
</evidence>
<dbReference type="GO" id="GO:0006221">
    <property type="term" value="P:pyrimidine nucleotide biosynthetic process"/>
    <property type="evidence" value="ECO:0007669"/>
    <property type="project" value="UniProtKB-KW"/>
</dbReference>
<dbReference type="InterPro" id="IPR032466">
    <property type="entry name" value="Metal_Hydrolase"/>
</dbReference>
<sequence length="434" mass="45186">MRSGLLLEGVRPLGGPRQRILIKEGRIAEVGEHVGDRAAVRVDCTDLVALPALVDLHTHLRQPGGEHAETVASGTRAAAAGGYGAVVAMANTDPVADSVAVVEEVAHAAAGAACAVLPAGAVTRGLGGEALADIRGMAASRAAVRVFSDDGRCVHHSALMRDALRQIAAVGGVLAQHAEDPLLTVGAQVNDGRIADLTRLPGWPAAAEESIIARDCVLAAHEGARLHVCHVSTAGAVEVLRWAKARGIAVTAEVTPHHLLLTDDLALTGDPLYKVNPPLRAPEDVAALRRALAEGIIDAVATDHAPHAAADKTPPWCGARPGMLGLETALAVVAETLVETEAMGWADVADRMAVRPAHIAGAGRRFGRPLQRGEPASLVLIQRLPWQVRPADSLSLSRNVPYSGRSFTHRPVLTMLDGRITHDHHGLLNGAGPT</sequence>
<evidence type="ECO:0000256" key="4">
    <source>
        <dbReference type="ARBA" id="ARBA00022723"/>
    </source>
</evidence>
<dbReference type="GO" id="GO:0004038">
    <property type="term" value="F:allantoinase activity"/>
    <property type="evidence" value="ECO:0007669"/>
    <property type="project" value="TreeGrafter"/>
</dbReference>
<keyword evidence="9" id="KW-1185">Reference proteome</keyword>
<protein>
    <submittedName>
        <fullName evidence="8">Dihydroorotase</fullName>
        <ecNumber evidence="8">3.5.2.3</ecNumber>
    </submittedName>
</protein>
<dbReference type="PANTHER" id="PTHR43668:SF2">
    <property type="entry name" value="ALLANTOINASE"/>
    <property type="match status" value="1"/>
</dbReference>
<dbReference type="InterPro" id="IPR011059">
    <property type="entry name" value="Metal-dep_hydrolase_composite"/>
</dbReference>
<dbReference type="Gene3D" id="2.30.40.10">
    <property type="entry name" value="Urease, subunit C, domain 1"/>
    <property type="match status" value="1"/>
</dbReference>
<dbReference type="AlphaFoldDB" id="A0A5S4FKI9"/>
<evidence type="ECO:0000256" key="6">
    <source>
        <dbReference type="ARBA" id="ARBA00022975"/>
    </source>
</evidence>
<dbReference type="Gene3D" id="3.20.20.140">
    <property type="entry name" value="Metal-dependent hydrolases"/>
    <property type="match status" value="1"/>
</dbReference>
<comment type="caution">
    <text evidence="8">The sequence shown here is derived from an EMBL/GenBank/DDBJ whole genome shotgun (WGS) entry which is preliminary data.</text>
</comment>
<dbReference type="SUPFAM" id="SSF51338">
    <property type="entry name" value="Composite domain of metallo-dependent hydrolases"/>
    <property type="match status" value="1"/>
</dbReference>
<comment type="function">
    <text evidence="2">Catalyzes the reversible cyclization of carbamoyl aspartate to dihydroorotate.</text>
</comment>
<dbReference type="InterPro" id="IPR050138">
    <property type="entry name" value="DHOase/Allantoinase_Hydrolase"/>
</dbReference>
<gene>
    <name evidence="8" type="ORF">ETD86_17755</name>
</gene>
<dbReference type="InterPro" id="IPR002195">
    <property type="entry name" value="Dihydroorotase_CS"/>
</dbReference>
<dbReference type="GO" id="GO:0004151">
    <property type="term" value="F:dihydroorotase activity"/>
    <property type="evidence" value="ECO:0007669"/>
    <property type="project" value="UniProtKB-EC"/>
</dbReference>
<feature type="domain" description="Dihydroorotase catalytic" evidence="7">
    <location>
        <begin position="48"/>
        <end position="233"/>
    </location>
</feature>
<keyword evidence="4" id="KW-0479">Metal-binding</keyword>
<dbReference type="CDD" id="cd01317">
    <property type="entry name" value="DHOase_IIa"/>
    <property type="match status" value="1"/>
</dbReference>
<dbReference type="EMBL" id="VCKY01000053">
    <property type="protein sequence ID" value="TMR20731.1"/>
    <property type="molecule type" value="Genomic_DNA"/>
</dbReference>
<evidence type="ECO:0000256" key="3">
    <source>
        <dbReference type="ARBA" id="ARBA00010286"/>
    </source>
</evidence>
<dbReference type="GO" id="GO:0046872">
    <property type="term" value="F:metal ion binding"/>
    <property type="evidence" value="ECO:0007669"/>
    <property type="project" value="UniProtKB-KW"/>
</dbReference>
<dbReference type="PROSITE" id="PS00483">
    <property type="entry name" value="DIHYDROOROTASE_2"/>
    <property type="match status" value="1"/>
</dbReference>
<evidence type="ECO:0000259" key="7">
    <source>
        <dbReference type="Pfam" id="PF12890"/>
    </source>
</evidence>
<dbReference type="Proteomes" id="UP000309128">
    <property type="component" value="Unassembled WGS sequence"/>
</dbReference>
<evidence type="ECO:0000256" key="5">
    <source>
        <dbReference type="ARBA" id="ARBA00022801"/>
    </source>
</evidence>
<accession>A0A5S4FKI9</accession>
<dbReference type="NCBIfam" id="TIGR00857">
    <property type="entry name" value="pyrC_multi"/>
    <property type="match status" value="1"/>
</dbReference>
<evidence type="ECO:0000313" key="9">
    <source>
        <dbReference type="Proteomes" id="UP000309128"/>
    </source>
</evidence>
<organism evidence="8 9">
    <name type="scientific">Nonomuraea turkmeniaca</name>
    <dbReference type="NCBI Taxonomy" id="103838"/>
    <lineage>
        <taxon>Bacteria</taxon>
        <taxon>Bacillati</taxon>
        <taxon>Actinomycetota</taxon>
        <taxon>Actinomycetes</taxon>
        <taxon>Streptosporangiales</taxon>
        <taxon>Streptosporangiaceae</taxon>
        <taxon>Nonomuraea</taxon>
    </lineage>
</organism>
<comment type="similarity">
    <text evidence="3">Belongs to the metallo-dependent hydrolases superfamily. DHOase family. Class I DHOase subfamily.</text>
</comment>
<dbReference type="GO" id="GO:0006145">
    <property type="term" value="P:purine nucleobase catabolic process"/>
    <property type="evidence" value="ECO:0007669"/>
    <property type="project" value="TreeGrafter"/>
</dbReference>
<dbReference type="GO" id="GO:0005737">
    <property type="term" value="C:cytoplasm"/>
    <property type="evidence" value="ECO:0007669"/>
    <property type="project" value="TreeGrafter"/>
</dbReference>
<dbReference type="Pfam" id="PF12890">
    <property type="entry name" value="DHOase"/>
    <property type="match status" value="1"/>
</dbReference>
<name>A0A5S4FKI9_9ACTN</name>
<keyword evidence="5 8" id="KW-0378">Hydrolase</keyword>
<dbReference type="SUPFAM" id="SSF51556">
    <property type="entry name" value="Metallo-dependent hydrolases"/>
    <property type="match status" value="1"/>
</dbReference>
<comment type="cofactor">
    <cofactor evidence="1">
        <name>Zn(2+)</name>
        <dbReference type="ChEBI" id="CHEBI:29105"/>
    </cofactor>
</comment>
<evidence type="ECO:0000256" key="2">
    <source>
        <dbReference type="ARBA" id="ARBA00002368"/>
    </source>
</evidence>
<dbReference type="RefSeq" id="WP_138667264.1">
    <property type="nucleotide sequence ID" value="NZ_VCKY01000053.1"/>
</dbReference>
<dbReference type="PANTHER" id="PTHR43668">
    <property type="entry name" value="ALLANTOINASE"/>
    <property type="match status" value="1"/>
</dbReference>
<keyword evidence="6" id="KW-0665">Pyrimidine biosynthesis</keyword>
<dbReference type="NCBIfam" id="NF006836">
    <property type="entry name" value="PRK09357.1-1"/>
    <property type="match status" value="1"/>
</dbReference>
<dbReference type="InterPro" id="IPR024403">
    <property type="entry name" value="DHOase_cat"/>
</dbReference>
<dbReference type="OrthoDB" id="9803027at2"/>
<reference evidence="8 9" key="1">
    <citation type="submission" date="2019-05" db="EMBL/GenBank/DDBJ databases">
        <title>Draft genome sequence of Nonomuraea turkmeniaca DSM 43926.</title>
        <authorList>
            <person name="Saricaoglu S."/>
            <person name="Isik K."/>
        </authorList>
    </citation>
    <scope>NUCLEOTIDE SEQUENCE [LARGE SCALE GENOMIC DNA]</scope>
    <source>
        <strain evidence="8 9">DSM 43926</strain>
    </source>
</reference>
<proteinExistence type="inferred from homology"/>
<evidence type="ECO:0000256" key="1">
    <source>
        <dbReference type="ARBA" id="ARBA00001947"/>
    </source>
</evidence>
<dbReference type="EC" id="3.5.2.3" evidence="8"/>